<dbReference type="InterPro" id="IPR046668">
    <property type="entry name" value="DUF6538"/>
</dbReference>
<gene>
    <name evidence="2" type="ORF">METZ01_LOCUS367981</name>
</gene>
<proteinExistence type="predicted"/>
<reference evidence="2" key="1">
    <citation type="submission" date="2018-05" db="EMBL/GenBank/DDBJ databases">
        <authorList>
            <person name="Lanie J.A."/>
            <person name="Ng W.-L."/>
            <person name="Kazmierczak K.M."/>
            <person name="Andrzejewski T.M."/>
            <person name="Davidsen T.M."/>
            <person name="Wayne K.J."/>
            <person name="Tettelin H."/>
            <person name="Glass J.I."/>
            <person name="Rusch D."/>
            <person name="Podicherti R."/>
            <person name="Tsui H.-C.T."/>
            <person name="Winkler M.E."/>
        </authorList>
    </citation>
    <scope>NUCLEOTIDE SEQUENCE</scope>
</reference>
<protein>
    <recommendedName>
        <fullName evidence="1">DUF6538 domain-containing protein</fullName>
    </recommendedName>
</protein>
<dbReference type="EMBL" id="UINC01132672">
    <property type="protein sequence ID" value="SVD15127.1"/>
    <property type="molecule type" value="Genomic_DNA"/>
</dbReference>
<evidence type="ECO:0000313" key="2">
    <source>
        <dbReference type="EMBL" id="SVD15127.1"/>
    </source>
</evidence>
<feature type="domain" description="DUF6538" evidence="1">
    <location>
        <begin position="12"/>
        <end position="70"/>
    </location>
</feature>
<dbReference type="AlphaFoldDB" id="A0A382T0W4"/>
<organism evidence="2">
    <name type="scientific">marine metagenome</name>
    <dbReference type="NCBI Taxonomy" id="408172"/>
    <lineage>
        <taxon>unclassified sequences</taxon>
        <taxon>metagenomes</taxon>
        <taxon>ecological metagenomes</taxon>
    </lineage>
</organism>
<sequence length="151" mass="17435">MTQISVTPSPRYTFQRNSLYYFRYTLPPDISKVVGKQGLRYSLKTGYIKQAERKARRLAGTVEEFISDVREERLIIVKLSETQIQSLLDQHLRQSLNEDEERHLSAGPINPDDLDDELEAISYIKSDFKEALALNDYEGISSHVDDLLKEL</sequence>
<feature type="non-terminal residue" evidence="2">
    <location>
        <position position="151"/>
    </location>
</feature>
<evidence type="ECO:0000259" key="1">
    <source>
        <dbReference type="Pfam" id="PF20172"/>
    </source>
</evidence>
<accession>A0A382T0W4</accession>
<dbReference type="Pfam" id="PF20172">
    <property type="entry name" value="DUF6538"/>
    <property type="match status" value="1"/>
</dbReference>
<name>A0A382T0W4_9ZZZZ</name>